<proteinExistence type="predicted"/>
<dbReference type="AlphaFoldDB" id="A0A225VUS0"/>
<dbReference type="OrthoDB" id="122830at2759"/>
<organism evidence="2 3">
    <name type="scientific">Phytophthora megakarya</name>
    <dbReference type="NCBI Taxonomy" id="4795"/>
    <lineage>
        <taxon>Eukaryota</taxon>
        <taxon>Sar</taxon>
        <taxon>Stramenopiles</taxon>
        <taxon>Oomycota</taxon>
        <taxon>Peronosporomycetes</taxon>
        <taxon>Peronosporales</taxon>
        <taxon>Peronosporaceae</taxon>
        <taxon>Phytophthora</taxon>
    </lineage>
</organism>
<dbReference type="EMBL" id="NBNE01002916">
    <property type="protein sequence ID" value="OWZ09092.1"/>
    <property type="molecule type" value="Genomic_DNA"/>
</dbReference>
<dbReference type="InterPro" id="IPR001584">
    <property type="entry name" value="Integrase_cat-core"/>
</dbReference>
<keyword evidence="3" id="KW-1185">Reference proteome</keyword>
<dbReference type="PROSITE" id="PS50994">
    <property type="entry name" value="INTEGRASE"/>
    <property type="match status" value="1"/>
</dbReference>
<gene>
    <name evidence="2" type="ORF">PHMEG_00018265</name>
</gene>
<dbReference type="GO" id="GO:0003676">
    <property type="term" value="F:nucleic acid binding"/>
    <property type="evidence" value="ECO:0007669"/>
    <property type="project" value="InterPro"/>
</dbReference>
<accession>A0A225VUS0</accession>
<evidence type="ECO:0000313" key="3">
    <source>
        <dbReference type="Proteomes" id="UP000198211"/>
    </source>
</evidence>
<reference evidence="3" key="1">
    <citation type="submission" date="2017-03" db="EMBL/GenBank/DDBJ databases">
        <title>Phytopthora megakarya and P. palmivora, two closely related causual agents of cacao black pod achieved similar genome size and gene model numbers by different mechanisms.</title>
        <authorList>
            <person name="Ali S."/>
            <person name="Shao J."/>
            <person name="Larry D.J."/>
            <person name="Kronmiller B."/>
            <person name="Shen D."/>
            <person name="Strem M.D."/>
            <person name="Melnick R.L."/>
            <person name="Guiltinan M.J."/>
            <person name="Tyler B.M."/>
            <person name="Meinhardt L.W."/>
            <person name="Bailey B.A."/>
        </authorList>
    </citation>
    <scope>NUCLEOTIDE SEQUENCE [LARGE SCALE GENOMIC DNA]</scope>
    <source>
        <strain evidence="3">zdho120</strain>
    </source>
</reference>
<comment type="caution">
    <text evidence="2">The sequence shown here is derived from an EMBL/GenBank/DDBJ whole genome shotgun (WGS) entry which is preliminary data.</text>
</comment>
<feature type="domain" description="Integrase catalytic" evidence="1">
    <location>
        <begin position="1"/>
        <end position="106"/>
    </location>
</feature>
<name>A0A225VUS0_9STRA</name>
<evidence type="ECO:0000313" key="2">
    <source>
        <dbReference type="EMBL" id="OWZ09092.1"/>
    </source>
</evidence>
<dbReference type="SUPFAM" id="SSF53098">
    <property type="entry name" value="Ribonuclease H-like"/>
    <property type="match status" value="1"/>
</dbReference>
<dbReference type="Proteomes" id="UP000198211">
    <property type="component" value="Unassembled WGS sequence"/>
</dbReference>
<dbReference type="InterPro" id="IPR036397">
    <property type="entry name" value="RNaseH_sf"/>
</dbReference>
<dbReference type="Gene3D" id="3.30.420.10">
    <property type="entry name" value="Ribonuclease H-like superfamily/Ribonuclease H"/>
    <property type="match status" value="1"/>
</dbReference>
<sequence length="106" mass="12117">MPATWEKKKNHRKKLDRATNETYQAVYAELLFPSKGSGSRYESILVIMDGYSRFVTTHLLKSKASDIVNNHLKEYPGRLVYTVLAFMIKLVLTDEGGKFVNESMEA</sequence>
<evidence type="ECO:0000259" key="1">
    <source>
        <dbReference type="PROSITE" id="PS50994"/>
    </source>
</evidence>
<protein>
    <recommendedName>
        <fullName evidence="1">Integrase catalytic domain-containing protein</fullName>
    </recommendedName>
</protein>
<dbReference type="InterPro" id="IPR012337">
    <property type="entry name" value="RNaseH-like_sf"/>
</dbReference>
<dbReference type="GO" id="GO:0015074">
    <property type="term" value="P:DNA integration"/>
    <property type="evidence" value="ECO:0007669"/>
    <property type="project" value="InterPro"/>
</dbReference>